<organism evidence="4 5">
    <name type="scientific">Tenacibaculum polynesiense</name>
    <dbReference type="NCBI Taxonomy" id="3137857"/>
    <lineage>
        <taxon>Bacteria</taxon>
        <taxon>Pseudomonadati</taxon>
        <taxon>Bacteroidota</taxon>
        <taxon>Flavobacteriia</taxon>
        <taxon>Flavobacteriales</taxon>
        <taxon>Flavobacteriaceae</taxon>
        <taxon>Tenacibaculum</taxon>
    </lineage>
</organism>
<dbReference type="RefSeq" id="WP_348727123.1">
    <property type="nucleotide sequence ID" value="NZ_OZ040189.1"/>
</dbReference>
<feature type="transmembrane region" description="Helical" evidence="2">
    <location>
        <begin position="86"/>
        <end position="107"/>
    </location>
</feature>
<keyword evidence="2" id="KW-1133">Transmembrane helix</keyword>
<feature type="transmembrane region" description="Helical" evidence="2">
    <location>
        <begin position="127"/>
        <end position="148"/>
    </location>
</feature>
<keyword evidence="2" id="KW-0812">Transmembrane</keyword>
<accession>A0ABM9PFU3</accession>
<sequence length="195" mass="21658">MQDVNSNLAKIVVASRKKLGLSQEALAEEANVSLSTIQRIEKGTVSPRAHTIKILAKTLNLEIVDLVSESNEKGKSLINFSLLKKMNLSILLLAFFPLINTVAPFILWKYSKDKENLIAGKIISLQLLWGILMIIGVIMTLFLSNLIIGNAGNGLFVSMLFYLLAVLFNVYLIIKTSLSLTQENEKTLSFVPNFF</sequence>
<comment type="caution">
    <text evidence="4">The sequence shown here is derived from an EMBL/GenBank/DDBJ whole genome shotgun (WGS) entry which is preliminary data.</text>
</comment>
<dbReference type="EMBL" id="CAXJIO010000016">
    <property type="protein sequence ID" value="CAL2104433.1"/>
    <property type="molecule type" value="Genomic_DNA"/>
</dbReference>
<keyword evidence="1" id="KW-0238">DNA-binding</keyword>
<evidence type="ECO:0000313" key="5">
    <source>
        <dbReference type="Proteomes" id="UP001497527"/>
    </source>
</evidence>
<protein>
    <submittedName>
        <fullName evidence="4">HTH cro/C1-type domain-containing protein</fullName>
    </submittedName>
</protein>
<feature type="transmembrane region" description="Helical" evidence="2">
    <location>
        <begin position="154"/>
        <end position="174"/>
    </location>
</feature>
<dbReference type="CDD" id="cd00093">
    <property type="entry name" value="HTH_XRE"/>
    <property type="match status" value="1"/>
</dbReference>
<evidence type="ECO:0000313" key="4">
    <source>
        <dbReference type="EMBL" id="CAL2104433.1"/>
    </source>
</evidence>
<dbReference type="PROSITE" id="PS50943">
    <property type="entry name" value="HTH_CROC1"/>
    <property type="match status" value="1"/>
</dbReference>
<proteinExistence type="predicted"/>
<dbReference type="Gene3D" id="1.10.260.40">
    <property type="entry name" value="lambda repressor-like DNA-binding domains"/>
    <property type="match status" value="1"/>
</dbReference>
<gene>
    <name evidence="4" type="ORF">T190423A01A_70126</name>
</gene>
<dbReference type="PANTHER" id="PTHR46797:SF1">
    <property type="entry name" value="METHYLPHOSPHONATE SYNTHASE"/>
    <property type="match status" value="1"/>
</dbReference>
<keyword evidence="5" id="KW-1185">Reference proteome</keyword>
<evidence type="ECO:0000259" key="3">
    <source>
        <dbReference type="PROSITE" id="PS50943"/>
    </source>
</evidence>
<dbReference type="SUPFAM" id="SSF47413">
    <property type="entry name" value="lambda repressor-like DNA-binding domains"/>
    <property type="match status" value="1"/>
</dbReference>
<dbReference type="PANTHER" id="PTHR46797">
    <property type="entry name" value="HTH-TYPE TRANSCRIPTIONAL REGULATOR"/>
    <property type="match status" value="1"/>
</dbReference>
<name>A0ABM9PFU3_9FLAO</name>
<dbReference type="InterPro" id="IPR050807">
    <property type="entry name" value="TransReg_Diox_bact_type"/>
</dbReference>
<feature type="domain" description="HTH cro/C1-type" evidence="3">
    <location>
        <begin position="12"/>
        <end position="66"/>
    </location>
</feature>
<reference evidence="4 5" key="1">
    <citation type="submission" date="2024-05" db="EMBL/GenBank/DDBJ databases">
        <authorList>
            <person name="Duchaud E."/>
        </authorList>
    </citation>
    <scope>NUCLEOTIDE SEQUENCE [LARGE SCALE GENOMIC DNA]</scope>
    <source>
        <strain evidence="4">Ena-SAMPLE-TAB-13-05-2024-13:56:06:370-140308</strain>
    </source>
</reference>
<evidence type="ECO:0000256" key="1">
    <source>
        <dbReference type="ARBA" id="ARBA00023125"/>
    </source>
</evidence>
<keyword evidence="2" id="KW-0472">Membrane</keyword>
<dbReference type="SMART" id="SM00530">
    <property type="entry name" value="HTH_XRE"/>
    <property type="match status" value="1"/>
</dbReference>
<dbReference type="InterPro" id="IPR001387">
    <property type="entry name" value="Cro/C1-type_HTH"/>
</dbReference>
<dbReference type="InterPro" id="IPR010982">
    <property type="entry name" value="Lambda_DNA-bd_dom_sf"/>
</dbReference>
<evidence type="ECO:0000256" key="2">
    <source>
        <dbReference type="SAM" id="Phobius"/>
    </source>
</evidence>
<dbReference type="Pfam" id="PF01381">
    <property type="entry name" value="HTH_3"/>
    <property type="match status" value="1"/>
</dbReference>
<dbReference type="Proteomes" id="UP001497527">
    <property type="component" value="Unassembled WGS sequence"/>
</dbReference>